<feature type="compositionally biased region" description="Acidic residues" evidence="1">
    <location>
        <begin position="1004"/>
        <end position="1013"/>
    </location>
</feature>
<dbReference type="Pfam" id="PF14216">
    <property type="entry name" value="DUF4326"/>
    <property type="match status" value="1"/>
</dbReference>
<comment type="caution">
    <text evidence="4">The sequence shown here is derived from an EMBL/GenBank/DDBJ whole genome shotgun (WGS) entry which is preliminary data.</text>
</comment>
<evidence type="ECO:0000313" key="4">
    <source>
        <dbReference type="EMBL" id="CAD7694939.1"/>
    </source>
</evidence>
<keyword evidence="2" id="KW-0472">Membrane</keyword>
<protein>
    <recommendedName>
        <fullName evidence="3">DUF4326 domain-containing protein</fullName>
    </recommendedName>
</protein>
<dbReference type="Gene3D" id="2.30.130.30">
    <property type="entry name" value="Hypothetical protein"/>
    <property type="match status" value="1"/>
</dbReference>
<dbReference type="InterPro" id="IPR015947">
    <property type="entry name" value="PUA-like_sf"/>
</dbReference>
<accession>A0A8S1IKQ4</accession>
<dbReference type="InterPro" id="IPR025475">
    <property type="entry name" value="DUF4326"/>
</dbReference>
<proteinExistence type="predicted"/>
<feature type="domain" description="DUF4326" evidence="3">
    <location>
        <begin position="364"/>
        <end position="444"/>
    </location>
</feature>
<evidence type="ECO:0000256" key="1">
    <source>
        <dbReference type="SAM" id="MobiDB-lite"/>
    </source>
</evidence>
<keyword evidence="5" id="KW-1185">Reference proteome</keyword>
<gene>
    <name evidence="4" type="ORF">OSTQU699_LOCUS300</name>
</gene>
<feature type="region of interest" description="Disordered" evidence="1">
    <location>
        <begin position="1001"/>
        <end position="1024"/>
    </location>
</feature>
<keyword evidence="2" id="KW-1133">Transmembrane helix</keyword>
<name>A0A8S1IKQ4_9CHLO</name>
<evidence type="ECO:0000259" key="3">
    <source>
        <dbReference type="Pfam" id="PF14216"/>
    </source>
</evidence>
<dbReference type="InterPro" id="IPR011101">
    <property type="entry name" value="DUF5131"/>
</dbReference>
<dbReference type="Pfam" id="PF07505">
    <property type="entry name" value="DUF5131"/>
    <property type="match status" value="1"/>
</dbReference>
<reference evidence="4" key="1">
    <citation type="submission" date="2020-12" db="EMBL/GenBank/DDBJ databases">
        <authorList>
            <person name="Iha C."/>
        </authorList>
    </citation>
    <scope>NUCLEOTIDE SEQUENCE</scope>
</reference>
<dbReference type="OrthoDB" id="2344808at2759"/>
<feature type="transmembrane region" description="Helical" evidence="2">
    <location>
        <begin position="20"/>
        <end position="40"/>
    </location>
</feature>
<evidence type="ECO:0000313" key="5">
    <source>
        <dbReference type="Proteomes" id="UP000708148"/>
    </source>
</evidence>
<dbReference type="Proteomes" id="UP000708148">
    <property type="component" value="Unassembled WGS sequence"/>
</dbReference>
<dbReference type="EMBL" id="CAJHUC010000285">
    <property type="protein sequence ID" value="CAD7694939.1"/>
    <property type="molecule type" value="Genomic_DNA"/>
</dbReference>
<evidence type="ECO:0000256" key="2">
    <source>
        <dbReference type="SAM" id="Phobius"/>
    </source>
</evidence>
<dbReference type="AlphaFoldDB" id="A0A8S1IKQ4"/>
<organism evidence="4 5">
    <name type="scientific">Ostreobium quekettii</name>
    <dbReference type="NCBI Taxonomy" id="121088"/>
    <lineage>
        <taxon>Eukaryota</taxon>
        <taxon>Viridiplantae</taxon>
        <taxon>Chlorophyta</taxon>
        <taxon>core chlorophytes</taxon>
        <taxon>Ulvophyceae</taxon>
        <taxon>TCBD clade</taxon>
        <taxon>Bryopsidales</taxon>
        <taxon>Ostreobineae</taxon>
        <taxon>Ostreobiaceae</taxon>
        <taxon>Ostreobium</taxon>
    </lineage>
</organism>
<keyword evidence="2" id="KW-0812">Transmembrane</keyword>
<sequence length="1161" mass="129752">MTEQKRFGQIRERNTTHERALFAAGIAIHEIVALIGIVTYRNESFDFAWNFYCMKTHSVTMKCVMLDMQGNQAGIHAYDELWAALEELTVRLLFQLRMAIRVKAMAPITFEEDQTADLEPAEDLQKARVYLARIREPLVNSGSLKSKEADNLEVLLSASMTEWLKRAFGEGMAKALVRLNPADIDAQGVLVSKMLESSLYESDEQPNVTRDMKALTIKEPWASAIVHGTKNIENRTWLRENMIGEVIAIHASKTSADELSYEICRDIAHCFPEGPHDPALEAPGCIIGTARIVSILSEGDEEDWIDPALWPWFEGPYGYVLDEIEALAKPIPCKGALGFWEVDANVLAEMQGTPVAVAGERTRVVCKTDESYTVRITRGTYKHPNKWGNPHRLASRAPIHEVECLLAHARHLESSGLIDEVHELRGEVLGCVCAPKRCHGDTLASREEAITEALFALVRDGWLEEDTGFLKVDLGRQGEPATHAKFAGDLSSIIESRLLDDPPEGAEHPHTPEQARRLDEMIQTTVAQWEKQEGIDLGWYDVVERETVIAKVWCKDGRLEHWEETYSGTVSVDAAHTTICGIDAQIAGGGAVLFDCPLPISALAELSVEYPGHVFDTGLAHAYGVRFFFAFEVVANEHREQVARKLEQRWSDPIERWPRGTSTGKSSMTLYKTLREENCTMSTGTKIEWTDETWNPTRGCRRVSEGCRNCYAEVTAARWCGEGMPYEGVAKMTEKGARWTGEGMFVASALDDPLRWTRPRLIFVNSMSDLFFDAFSFEQIAAIFGVMAGATKHTFQVLTKRPSRAREFFDWLAAECYEGFKEVRTTQGVLELHANAMLEEAGSKKRVELEAVSWPIPNVWLGVSAENQDTATSRIPVLLELEAAARFVSAEPLLGPITFDELILEDETILDAARGVRHWESGAKQRVDALDWIIVGGESGHGARAMDLSWVESIVDQLEDTEVALFVKQMGGVWAKASDTSSSKGGDMEDWPAHLRVRQFPGEEKEEEGEEASEVSGAQDYGPSEETLEALQDEMIRARNKTPTNYMLLEALQEEVGELATDILGKKDTFRAEALQVACVALRIYEEGCSPPLKGDKGLYAIMELIGRLAQFSEDSGEQHEDFEILYDIIKARVDYRWGPDFQGGAYDLHEQTNRIDISES</sequence>
<dbReference type="SUPFAM" id="SSF88697">
    <property type="entry name" value="PUA domain-like"/>
    <property type="match status" value="1"/>
</dbReference>